<keyword evidence="1" id="KW-0472">Membrane</keyword>
<feature type="transmembrane region" description="Helical" evidence="1">
    <location>
        <begin position="141"/>
        <end position="163"/>
    </location>
</feature>
<proteinExistence type="predicted"/>
<organism evidence="2 3">
    <name type="scientific">Reticulibacter mediterranei</name>
    <dbReference type="NCBI Taxonomy" id="2778369"/>
    <lineage>
        <taxon>Bacteria</taxon>
        <taxon>Bacillati</taxon>
        <taxon>Chloroflexota</taxon>
        <taxon>Ktedonobacteria</taxon>
        <taxon>Ktedonobacterales</taxon>
        <taxon>Reticulibacteraceae</taxon>
        <taxon>Reticulibacter</taxon>
    </lineage>
</organism>
<feature type="transmembrane region" description="Helical" evidence="1">
    <location>
        <begin position="62"/>
        <end position="79"/>
    </location>
</feature>
<keyword evidence="3" id="KW-1185">Reference proteome</keyword>
<evidence type="ECO:0000313" key="3">
    <source>
        <dbReference type="Proteomes" id="UP000597444"/>
    </source>
</evidence>
<accession>A0A8J3N5U4</accession>
<reference evidence="2" key="1">
    <citation type="submission" date="2020-10" db="EMBL/GenBank/DDBJ databases">
        <title>Taxonomic study of unclassified bacteria belonging to the class Ktedonobacteria.</title>
        <authorList>
            <person name="Yabe S."/>
            <person name="Wang C.M."/>
            <person name="Zheng Y."/>
            <person name="Sakai Y."/>
            <person name="Cavaletti L."/>
            <person name="Monciardini P."/>
            <person name="Donadio S."/>
        </authorList>
    </citation>
    <scope>NUCLEOTIDE SEQUENCE</scope>
    <source>
        <strain evidence="2">ID150040</strain>
    </source>
</reference>
<dbReference type="Pfam" id="PF06182">
    <property type="entry name" value="ABC2_membrane_6"/>
    <property type="match status" value="1"/>
</dbReference>
<dbReference type="InterPro" id="IPR010390">
    <property type="entry name" value="ABC-2_transporter-like"/>
</dbReference>
<comment type="caution">
    <text evidence="2">The sequence shown here is derived from an EMBL/GenBank/DDBJ whole genome shotgun (WGS) entry which is preliminary data.</text>
</comment>
<dbReference type="PANTHER" id="PTHR36832:SF2">
    <property type="entry name" value="INTEGRAL MEMBRANE PROTEIN"/>
    <property type="match status" value="1"/>
</dbReference>
<dbReference type="AlphaFoldDB" id="A0A8J3N5U4"/>
<dbReference type="PANTHER" id="PTHR36832">
    <property type="entry name" value="SLR1174 PROTEIN-RELATED"/>
    <property type="match status" value="1"/>
</dbReference>
<keyword evidence="1" id="KW-0812">Transmembrane</keyword>
<gene>
    <name evidence="2" type="ORF">KSF_067930</name>
</gene>
<name>A0A8J3N5U4_9CHLR</name>
<evidence type="ECO:0000256" key="1">
    <source>
        <dbReference type="SAM" id="Phobius"/>
    </source>
</evidence>
<dbReference type="RefSeq" id="WP_220207345.1">
    <property type="nucleotide sequence ID" value="NZ_BNJK01000001.1"/>
</dbReference>
<feature type="transmembrane region" description="Helical" evidence="1">
    <location>
        <begin position="175"/>
        <end position="194"/>
    </location>
</feature>
<protein>
    <submittedName>
        <fullName evidence="2">ABC transporter permease</fullName>
    </submittedName>
</protein>
<dbReference type="EMBL" id="BNJK01000001">
    <property type="protein sequence ID" value="GHO96745.1"/>
    <property type="molecule type" value="Genomic_DNA"/>
</dbReference>
<keyword evidence="1" id="KW-1133">Transmembrane helix</keyword>
<sequence length="264" mass="30325">MLRFYFAVGWTAFQRQLVYRWANFAGLITNIFFGSIFSYVIIALYHARPVVNGYDVLDSLRYTWLVQALIMVVLPFGWYDLMQTIRSGEVVSDLSKPCDFYWYWFSREVGRNLYYLLFRAIPIYIAGMLLFGIGLPNQWHYWLAFVLSLPLGSMLGIAYRFLYNMVAFWILEARAIALLAGVVALFFTGSYVPLPLFPDWLRLIANWLPFNGLLSLPAEVFMGKVAGNALWFELARQGCWLVLLTLGVRTLSSIATRRVIAQGG</sequence>
<feature type="transmembrane region" description="Helical" evidence="1">
    <location>
        <begin position="21"/>
        <end position="42"/>
    </location>
</feature>
<feature type="transmembrane region" description="Helical" evidence="1">
    <location>
        <begin position="113"/>
        <end position="135"/>
    </location>
</feature>
<evidence type="ECO:0000313" key="2">
    <source>
        <dbReference type="EMBL" id="GHO96745.1"/>
    </source>
</evidence>
<dbReference type="Proteomes" id="UP000597444">
    <property type="component" value="Unassembled WGS sequence"/>
</dbReference>